<accession>A0A607H0M8</accession>
<comment type="caution">
    <text evidence="1">The sequence shown here is derived from an EMBL/GenBank/DDBJ whole genome shotgun (WGS) entry which is preliminary data.</text>
</comment>
<evidence type="ECO:0000313" key="1">
    <source>
        <dbReference type="EMBL" id="ECU8779189.1"/>
    </source>
</evidence>
<dbReference type="EMBL" id="AAKRIG010000076">
    <property type="protein sequence ID" value="ECU8779189.1"/>
    <property type="molecule type" value="Genomic_DNA"/>
</dbReference>
<protein>
    <submittedName>
        <fullName evidence="1">Capsid assembly protein</fullName>
    </submittedName>
</protein>
<organism evidence="1">
    <name type="scientific">Salmonella enterica</name>
    <name type="common">Salmonella choleraesuis</name>
    <dbReference type="NCBI Taxonomy" id="28901"/>
    <lineage>
        <taxon>Bacteria</taxon>
        <taxon>Pseudomonadati</taxon>
        <taxon>Pseudomonadota</taxon>
        <taxon>Gammaproteobacteria</taxon>
        <taxon>Enterobacterales</taxon>
        <taxon>Enterobacteriaceae</taxon>
        <taxon>Salmonella</taxon>
    </lineage>
</organism>
<reference evidence="1" key="1">
    <citation type="submission" date="2018-07" db="EMBL/GenBank/DDBJ databases">
        <authorList>
            <consortium name="PulseNet: The National Subtyping Network for Foodborne Disease Surveillance"/>
            <person name="Tarr C.L."/>
            <person name="Trees E."/>
            <person name="Katz L.S."/>
            <person name="Carleton-Romer H.A."/>
            <person name="Stroika S."/>
            <person name="Kucerova Z."/>
            <person name="Roache K.F."/>
            <person name="Sabol A.L."/>
            <person name="Besser J."/>
            <person name="Gerner-Smidt P."/>
        </authorList>
    </citation>
    <scope>NUCLEOTIDE SEQUENCE</scope>
    <source>
        <strain evidence="1">PNUSAS011936</strain>
    </source>
</reference>
<gene>
    <name evidence="1" type="ORF">CCF81_26325</name>
</gene>
<feature type="non-terminal residue" evidence="1">
    <location>
        <position position="1"/>
    </location>
</feature>
<name>A0A607H0M8_SALER</name>
<proteinExistence type="predicted"/>
<sequence length="21" mass="2500">RDVRWAVADIRGTQRLFVELV</sequence>
<dbReference type="AlphaFoldDB" id="A0A607H0M8"/>